<organism evidence="3 4">
    <name type="scientific">Rhizobium calliandrae</name>
    <dbReference type="NCBI Taxonomy" id="1312182"/>
    <lineage>
        <taxon>Bacteria</taxon>
        <taxon>Pseudomonadati</taxon>
        <taxon>Pseudomonadota</taxon>
        <taxon>Alphaproteobacteria</taxon>
        <taxon>Hyphomicrobiales</taxon>
        <taxon>Rhizobiaceae</taxon>
        <taxon>Rhizobium/Agrobacterium group</taxon>
        <taxon>Rhizobium</taxon>
    </lineage>
</organism>
<feature type="region of interest" description="Disordered" evidence="2">
    <location>
        <begin position="77"/>
        <end position="101"/>
    </location>
</feature>
<proteinExistence type="predicted"/>
<evidence type="ECO:0000256" key="1">
    <source>
        <dbReference type="ARBA" id="ARBA00023125"/>
    </source>
</evidence>
<dbReference type="EMBL" id="JARFYN010000052">
    <property type="protein sequence ID" value="MDL2409509.1"/>
    <property type="molecule type" value="Genomic_DNA"/>
</dbReference>
<protein>
    <submittedName>
        <fullName evidence="3">Uncharacterized protein</fullName>
    </submittedName>
</protein>
<name>A0ABT7KLJ6_9HYPH</name>
<dbReference type="Gene3D" id="1.10.150.130">
    <property type="match status" value="1"/>
</dbReference>
<evidence type="ECO:0000256" key="2">
    <source>
        <dbReference type="SAM" id="MobiDB-lite"/>
    </source>
</evidence>
<gene>
    <name evidence="3" type="ORF">PY650_28530</name>
</gene>
<comment type="caution">
    <text evidence="3">The sequence shown here is derived from an EMBL/GenBank/DDBJ whole genome shotgun (WGS) entry which is preliminary data.</text>
</comment>
<sequence>MPSGQLRAYVEPELGGTKLAELTTRAVNELVDKMKDVEVGIPTVRRVVGALSRTLAYAIGEDWVATNAAKGVRITAKRGQGSEKVVPPPHRPDCEQVSSGR</sequence>
<accession>A0ABT7KLJ6</accession>
<evidence type="ECO:0000313" key="4">
    <source>
        <dbReference type="Proteomes" id="UP001172630"/>
    </source>
</evidence>
<dbReference type="RefSeq" id="WP_285883060.1">
    <property type="nucleotide sequence ID" value="NZ_JARFYN010000052.1"/>
</dbReference>
<dbReference type="Proteomes" id="UP001172630">
    <property type="component" value="Unassembled WGS sequence"/>
</dbReference>
<keyword evidence="1" id="KW-0238">DNA-binding</keyword>
<evidence type="ECO:0000313" key="3">
    <source>
        <dbReference type="EMBL" id="MDL2409509.1"/>
    </source>
</evidence>
<keyword evidence="4" id="KW-1185">Reference proteome</keyword>
<dbReference type="InterPro" id="IPR011010">
    <property type="entry name" value="DNA_brk_join_enz"/>
</dbReference>
<dbReference type="SUPFAM" id="SSF56349">
    <property type="entry name" value="DNA breaking-rejoining enzymes"/>
    <property type="match status" value="1"/>
</dbReference>
<reference evidence="3" key="1">
    <citation type="submission" date="2023-06" db="EMBL/GenBank/DDBJ databases">
        <title>Phylogenetic Diversity of Rhizobium strains.</title>
        <authorList>
            <person name="Moura F.T."/>
            <person name="Helene L.C.F."/>
            <person name="Hungria M."/>
        </authorList>
    </citation>
    <scope>NUCLEOTIDE SEQUENCE</scope>
    <source>
        <strain evidence="3">CCGE524</strain>
    </source>
</reference>
<dbReference type="InterPro" id="IPR010998">
    <property type="entry name" value="Integrase_recombinase_N"/>
</dbReference>